<dbReference type="AlphaFoldDB" id="A0ABD0LHD2"/>
<reference evidence="3 4" key="1">
    <citation type="journal article" date="2023" name="Sci. Data">
        <title>Genome assembly of the Korean intertidal mud-creeper Batillaria attramentaria.</title>
        <authorList>
            <person name="Patra A.K."/>
            <person name="Ho P.T."/>
            <person name="Jun S."/>
            <person name="Lee S.J."/>
            <person name="Kim Y."/>
            <person name="Won Y.J."/>
        </authorList>
    </citation>
    <scope>NUCLEOTIDE SEQUENCE [LARGE SCALE GENOMIC DNA]</scope>
    <source>
        <strain evidence="3">Wonlab-2016</strain>
    </source>
</reference>
<evidence type="ECO:0000313" key="4">
    <source>
        <dbReference type="Proteomes" id="UP001519460"/>
    </source>
</evidence>
<organism evidence="3 4">
    <name type="scientific">Batillaria attramentaria</name>
    <dbReference type="NCBI Taxonomy" id="370345"/>
    <lineage>
        <taxon>Eukaryota</taxon>
        <taxon>Metazoa</taxon>
        <taxon>Spiralia</taxon>
        <taxon>Lophotrochozoa</taxon>
        <taxon>Mollusca</taxon>
        <taxon>Gastropoda</taxon>
        <taxon>Caenogastropoda</taxon>
        <taxon>Sorbeoconcha</taxon>
        <taxon>Cerithioidea</taxon>
        <taxon>Batillariidae</taxon>
        <taxon>Batillaria</taxon>
    </lineage>
</organism>
<gene>
    <name evidence="3" type="ORF">BaRGS_00009910</name>
</gene>
<evidence type="ECO:0000256" key="1">
    <source>
        <dbReference type="SAM" id="Coils"/>
    </source>
</evidence>
<feature type="region of interest" description="Disordered" evidence="2">
    <location>
        <begin position="1"/>
        <end position="20"/>
    </location>
</feature>
<dbReference type="Proteomes" id="UP001519460">
    <property type="component" value="Unassembled WGS sequence"/>
</dbReference>
<accession>A0ABD0LHD2</accession>
<feature type="region of interest" description="Disordered" evidence="2">
    <location>
        <begin position="349"/>
        <end position="370"/>
    </location>
</feature>
<comment type="caution">
    <text evidence="3">The sequence shown here is derived from an EMBL/GenBank/DDBJ whole genome shotgun (WGS) entry which is preliminary data.</text>
</comment>
<feature type="coiled-coil region" evidence="1">
    <location>
        <begin position="34"/>
        <end position="78"/>
    </location>
</feature>
<dbReference type="EMBL" id="JACVVK020000048">
    <property type="protein sequence ID" value="KAK7498818.1"/>
    <property type="molecule type" value="Genomic_DNA"/>
</dbReference>
<proteinExistence type="predicted"/>
<sequence length="389" mass="45250">MDNCYSKSNRMPREQMHNQDERLANKHIQTLAFLQEMANENKTLKQRVEELEKEQEKCKELHALAEDSQGRIQEIQEQYLKRADEINQMLSEQHRMEMMQVLDDKMEMERTLKEEVLKLRREIESLQRTNVELRDEGEWAEEKMSFEKRISELQQELAKAQSEVEDLTQAKNKLQECLASAQTVQSSEIHQMQELRQVNQSLTDELQAATQKNVENTHMIEQLQKRLTENESSAEQTKLIEALRHKMEKLMKQKELAVLHEEAARKECAAANSLIDNLQETITRLEEEKAKVMHEYGQLTVEFEKLRRKLEQDKDKAGFRDFVALKRELIAVKNENEVLRLKARSASGSLPMLKEDLPPPKPPAALTKKGKKKLLAITLAHGTGKSEAD</sequence>
<feature type="compositionally biased region" description="Basic and acidic residues" evidence="2">
    <location>
        <begin position="11"/>
        <end position="20"/>
    </location>
</feature>
<evidence type="ECO:0000313" key="3">
    <source>
        <dbReference type="EMBL" id="KAK7498818.1"/>
    </source>
</evidence>
<feature type="coiled-coil region" evidence="1">
    <location>
        <begin position="102"/>
        <end position="316"/>
    </location>
</feature>
<keyword evidence="4" id="KW-1185">Reference proteome</keyword>
<evidence type="ECO:0000256" key="2">
    <source>
        <dbReference type="SAM" id="MobiDB-lite"/>
    </source>
</evidence>
<keyword evidence="1" id="KW-0175">Coiled coil</keyword>
<name>A0ABD0LHD2_9CAEN</name>
<protein>
    <submittedName>
        <fullName evidence="3">Uncharacterized protein</fullName>
    </submittedName>
</protein>